<keyword evidence="4" id="KW-1185">Reference proteome</keyword>
<dbReference type="Proteomes" id="UP000789831">
    <property type="component" value="Unassembled WGS sequence"/>
</dbReference>
<sequence length="360" mass="39724">MNTRKFLENTCVVVDEDKCSDTIEFVQEFVREIIKIFIVYLVYVLSNTNTVTPRVSIVSIIPSTLLNNKNQAFNNQNIKFLVYNPFPYHTTYTQGTDANNSNGTQDTDANNSNGGDDIKTTTNDKLSSNNSINIQEIEQDRKRDEEIQEETTTIHKVIVILCSLGGALLLVAIAIAMLYWKVRQQQKITSAKYLSNHHDDITPLSRNSENNSYTDGGSEKSTAPTEPPVHLLYNIQVHNLPPQATAPTAPPAEKIDLVVNDYEDDNEHLQGQLNRKGHSLNPHPTLPPAYTPTAPPLYSLSSAHHPDYNAAGPSIQDIILSTEGAYFIPSVPVYPSSAIVRSSTSPIVAIPQTTIAATLP</sequence>
<dbReference type="EMBL" id="CAJVPL010000193">
    <property type="protein sequence ID" value="CAG8462854.1"/>
    <property type="molecule type" value="Genomic_DNA"/>
</dbReference>
<feature type="region of interest" description="Disordered" evidence="1">
    <location>
        <begin position="198"/>
        <end position="226"/>
    </location>
</feature>
<proteinExistence type="predicted"/>
<keyword evidence="2" id="KW-0472">Membrane</keyword>
<accession>A0A9N8VUI8</accession>
<dbReference type="OrthoDB" id="10631552at2759"/>
<feature type="compositionally biased region" description="Polar residues" evidence="1">
    <location>
        <begin position="204"/>
        <end position="224"/>
    </location>
</feature>
<evidence type="ECO:0000256" key="1">
    <source>
        <dbReference type="SAM" id="MobiDB-lite"/>
    </source>
</evidence>
<evidence type="ECO:0000256" key="2">
    <source>
        <dbReference type="SAM" id="Phobius"/>
    </source>
</evidence>
<evidence type="ECO:0000313" key="3">
    <source>
        <dbReference type="EMBL" id="CAG8462854.1"/>
    </source>
</evidence>
<feature type="non-terminal residue" evidence="3">
    <location>
        <position position="1"/>
    </location>
</feature>
<feature type="compositionally biased region" description="Polar residues" evidence="1">
    <location>
        <begin position="93"/>
        <end position="136"/>
    </location>
</feature>
<protein>
    <submittedName>
        <fullName evidence="3">6336_t:CDS:1</fullName>
    </submittedName>
</protein>
<evidence type="ECO:0000313" key="4">
    <source>
        <dbReference type="Proteomes" id="UP000789831"/>
    </source>
</evidence>
<feature type="transmembrane region" description="Helical" evidence="2">
    <location>
        <begin position="157"/>
        <end position="180"/>
    </location>
</feature>
<name>A0A9N8VUI8_9GLOM</name>
<reference evidence="3" key="1">
    <citation type="submission" date="2021-06" db="EMBL/GenBank/DDBJ databases">
        <authorList>
            <person name="Kallberg Y."/>
            <person name="Tangrot J."/>
            <person name="Rosling A."/>
        </authorList>
    </citation>
    <scope>NUCLEOTIDE SEQUENCE</scope>
    <source>
        <strain evidence="3">MT106</strain>
    </source>
</reference>
<feature type="region of interest" description="Disordered" evidence="1">
    <location>
        <begin position="93"/>
        <end position="144"/>
    </location>
</feature>
<dbReference type="AlphaFoldDB" id="A0A9N8VUI8"/>
<organism evidence="3 4">
    <name type="scientific">Ambispora gerdemannii</name>
    <dbReference type="NCBI Taxonomy" id="144530"/>
    <lineage>
        <taxon>Eukaryota</taxon>
        <taxon>Fungi</taxon>
        <taxon>Fungi incertae sedis</taxon>
        <taxon>Mucoromycota</taxon>
        <taxon>Glomeromycotina</taxon>
        <taxon>Glomeromycetes</taxon>
        <taxon>Archaeosporales</taxon>
        <taxon>Ambisporaceae</taxon>
        <taxon>Ambispora</taxon>
    </lineage>
</organism>
<gene>
    <name evidence="3" type="ORF">AGERDE_LOCUS2344</name>
</gene>
<keyword evidence="2" id="KW-1133">Transmembrane helix</keyword>
<comment type="caution">
    <text evidence="3">The sequence shown here is derived from an EMBL/GenBank/DDBJ whole genome shotgun (WGS) entry which is preliminary data.</text>
</comment>
<keyword evidence="2" id="KW-0812">Transmembrane</keyword>